<evidence type="ECO:0000313" key="3">
    <source>
        <dbReference type="EMBL" id="TPX46607.1"/>
    </source>
</evidence>
<feature type="region of interest" description="Disordered" evidence="1">
    <location>
        <begin position="364"/>
        <end position="411"/>
    </location>
</feature>
<dbReference type="VEuPathDB" id="FungiDB:SeMB42_g03626"/>
<comment type="caution">
    <text evidence="4">The sequence shown here is derived from an EMBL/GenBank/DDBJ whole genome shotgun (WGS) entry which is preliminary data.</text>
</comment>
<evidence type="ECO:0000256" key="1">
    <source>
        <dbReference type="SAM" id="MobiDB-lite"/>
    </source>
</evidence>
<keyword evidence="2" id="KW-0732">Signal</keyword>
<name>A0A507DDZ7_9FUNG</name>
<protein>
    <submittedName>
        <fullName evidence="4">Uncharacterized protein</fullName>
    </submittedName>
</protein>
<dbReference type="EMBL" id="QEAN01000131">
    <property type="protein sequence ID" value="TPX46607.1"/>
    <property type="molecule type" value="Genomic_DNA"/>
</dbReference>
<organism evidence="4 6">
    <name type="scientific">Synchytrium endobioticum</name>
    <dbReference type="NCBI Taxonomy" id="286115"/>
    <lineage>
        <taxon>Eukaryota</taxon>
        <taxon>Fungi</taxon>
        <taxon>Fungi incertae sedis</taxon>
        <taxon>Chytridiomycota</taxon>
        <taxon>Chytridiomycota incertae sedis</taxon>
        <taxon>Chytridiomycetes</taxon>
        <taxon>Synchytriales</taxon>
        <taxon>Synchytriaceae</taxon>
        <taxon>Synchytrium</taxon>
    </lineage>
</organism>
<dbReference type="Proteomes" id="UP000320475">
    <property type="component" value="Unassembled WGS sequence"/>
</dbReference>
<keyword evidence="5" id="KW-1185">Reference proteome</keyword>
<feature type="chain" id="PRO_5033463920" evidence="2">
    <location>
        <begin position="28"/>
        <end position="411"/>
    </location>
</feature>
<accession>A0A507DDZ7</accession>
<evidence type="ECO:0000313" key="6">
    <source>
        <dbReference type="Proteomes" id="UP000320475"/>
    </source>
</evidence>
<feature type="signal peptide" evidence="2">
    <location>
        <begin position="1"/>
        <end position="27"/>
    </location>
</feature>
<dbReference type="Proteomes" id="UP000317494">
    <property type="component" value="Unassembled WGS sequence"/>
</dbReference>
<evidence type="ECO:0000313" key="5">
    <source>
        <dbReference type="Proteomes" id="UP000317494"/>
    </source>
</evidence>
<proteinExistence type="predicted"/>
<evidence type="ECO:0000256" key="2">
    <source>
        <dbReference type="SAM" id="SignalP"/>
    </source>
</evidence>
<dbReference type="EMBL" id="QEAM01000025">
    <property type="protein sequence ID" value="TPX49919.1"/>
    <property type="molecule type" value="Genomic_DNA"/>
</dbReference>
<gene>
    <name evidence="4" type="ORF">SeLEV6574_g01214</name>
    <name evidence="3" type="ORF">SeMB42_g03626</name>
</gene>
<dbReference type="AlphaFoldDB" id="A0A507DDZ7"/>
<sequence length="411" mass="46270">MAATTACSIKATAGMCLLWMVFLSASAADNSEQDQLAQQRDQQINRQTAFEEVGAYANRHELMTNGVKFDKCLKHVSRMLRTIQPIYGNLNPKLQQSDYLVVTEDLEDLKYLRILVTTEKFPWVMRDIPSQECNPDYRVKYRSYLELFKSCVQLFQKHMENVYLQLNKSYNELLQEVNSGANVVEAPDMKTILRIISNEWYIWGNDLENWTYPSRRGDFRFSLYRPTYEKCLRLIYENGYTSLLYESLMETARQSTTNHGNQNSVVTSGVAEPIASNQLLPLFTSDGYAGTSYGYTHADRPEFENIGDIVDTSLSLSSRANEPIASNQLLPLFTSDSNAGAPYGYTHADTSEFGYNSIEGTTRFAHPPTPYDPAGPSSSYAGIGTPYPPAPYDSDGPPGCPTDSSGFIKWL</sequence>
<evidence type="ECO:0000313" key="4">
    <source>
        <dbReference type="EMBL" id="TPX49919.1"/>
    </source>
</evidence>
<reference evidence="5 6" key="1">
    <citation type="journal article" date="2019" name="Sci. Rep.">
        <title>Comparative genomics of chytrid fungi reveal insights into the obligate biotrophic and pathogenic lifestyle of Synchytrium endobioticum.</title>
        <authorList>
            <person name="van de Vossenberg B.T.L.H."/>
            <person name="Warris S."/>
            <person name="Nguyen H.D.T."/>
            <person name="van Gent-Pelzer M.P.E."/>
            <person name="Joly D.L."/>
            <person name="van de Geest H.C."/>
            <person name="Bonants P.J.M."/>
            <person name="Smith D.S."/>
            <person name="Levesque C.A."/>
            <person name="van der Lee T.A.J."/>
        </authorList>
    </citation>
    <scope>NUCLEOTIDE SEQUENCE [LARGE SCALE GENOMIC DNA]</scope>
    <source>
        <strain evidence="4 6">LEV6574</strain>
        <strain evidence="3 5">MB42</strain>
    </source>
</reference>